<dbReference type="AlphaFoldDB" id="A0A6M5YSD7"/>
<dbReference type="EMBL" id="CP053452">
    <property type="protein sequence ID" value="QJW96334.1"/>
    <property type="molecule type" value="Genomic_DNA"/>
</dbReference>
<protein>
    <recommendedName>
        <fullName evidence="5">Carboxypeptidase regulatory-like domain-containing protein</fullName>
    </recommendedName>
</protein>
<dbReference type="Proteomes" id="UP000503447">
    <property type="component" value="Chromosome"/>
</dbReference>
<dbReference type="RefSeq" id="WP_171471939.1">
    <property type="nucleotide sequence ID" value="NZ_CP053452.2"/>
</dbReference>
<evidence type="ECO:0000256" key="2">
    <source>
        <dbReference type="SAM" id="SignalP"/>
    </source>
</evidence>
<proteinExistence type="predicted"/>
<organism evidence="3 4">
    <name type="scientific">Frigoriglobus tundricola</name>
    <dbReference type="NCBI Taxonomy" id="2774151"/>
    <lineage>
        <taxon>Bacteria</taxon>
        <taxon>Pseudomonadati</taxon>
        <taxon>Planctomycetota</taxon>
        <taxon>Planctomycetia</taxon>
        <taxon>Gemmatales</taxon>
        <taxon>Gemmataceae</taxon>
        <taxon>Frigoriglobus</taxon>
    </lineage>
</organism>
<keyword evidence="4" id="KW-1185">Reference proteome</keyword>
<feature type="region of interest" description="Disordered" evidence="1">
    <location>
        <begin position="127"/>
        <end position="196"/>
    </location>
</feature>
<reference evidence="4" key="1">
    <citation type="submission" date="2020-05" db="EMBL/GenBank/DDBJ databases">
        <title>Frigoriglobus tundricola gen. nov., sp. nov., a psychrotolerant cellulolytic planctomycete of the family Gemmataceae with two divergent copies of 16S rRNA gene.</title>
        <authorList>
            <person name="Kulichevskaya I.S."/>
            <person name="Ivanova A.A."/>
            <person name="Naumoff D.G."/>
            <person name="Beletsky A.V."/>
            <person name="Rijpstra W.I.C."/>
            <person name="Sinninghe Damste J.S."/>
            <person name="Mardanov A.V."/>
            <person name="Ravin N.V."/>
            <person name="Dedysh S.N."/>
        </authorList>
    </citation>
    <scope>NUCLEOTIDE SEQUENCE [LARGE SCALE GENOMIC DNA]</scope>
    <source>
        <strain evidence="4">PL17</strain>
    </source>
</reference>
<name>A0A6M5YSD7_9BACT</name>
<sequence>MTRTLAALALATVLGATARPAPAADDPKLPDARVFDKLVIDTLRAVHNRGADLYNTSRDFAGAYRMYEGALVTVRPLLAHRPDAQKIIDAGLDAAEKKADIDQKAFVLHETIEGVRKNLKVSISESKPVEKKPVEKKPADTKKADDKSPDPNKPDEPKKAVDPVKKPADPKKPDVAPPPKAVKPKDGKTDAPPADGATVAGTVTFAGRAVADGEVALVSRNLPKPKAFTAAIQADGSYKVAEAVPPGQYSAMVTGTGVPARYNLANTSPLVVEVAAGANALDLELK</sequence>
<feature type="chain" id="PRO_5027028453" description="Carboxypeptidase regulatory-like domain-containing protein" evidence="2">
    <location>
        <begin position="24"/>
        <end position="286"/>
    </location>
</feature>
<evidence type="ECO:0008006" key="5">
    <source>
        <dbReference type="Google" id="ProtNLM"/>
    </source>
</evidence>
<evidence type="ECO:0000313" key="4">
    <source>
        <dbReference type="Proteomes" id="UP000503447"/>
    </source>
</evidence>
<keyword evidence="2" id="KW-0732">Signal</keyword>
<evidence type="ECO:0000313" key="3">
    <source>
        <dbReference type="EMBL" id="QJW96334.1"/>
    </source>
</evidence>
<dbReference type="KEGG" id="ftj:FTUN_3891"/>
<feature type="signal peptide" evidence="2">
    <location>
        <begin position="1"/>
        <end position="23"/>
    </location>
</feature>
<evidence type="ECO:0000256" key="1">
    <source>
        <dbReference type="SAM" id="MobiDB-lite"/>
    </source>
</evidence>
<accession>A0A6M5YSD7</accession>
<feature type="compositionally biased region" description="Basic and acidic residues" evidence="1">
    <location>
        <begin position="127"/>
        <end position="174"/>
    </location>
</feature>
<gene>
    <name evidence="3" type="ORF">FTUN_3891</name>
</gene>